<dbReference type="Pfam" id="PF00271">
    <property type="entry name" value="Helicase_C"/>
    <property type="match status" value="1"/>
</dbReference>
<dbReference type="GO" id="GO:0000724">
    <property type="term" value="P:double-strand break repair via homologous recombination"/>
    <property type="evidence" value="ECO:0007669"/>
    <property type="project" value="TreeGrafter"/>
</dbReference>
<dbReference type="SUPFAM" id="SSF52540">
    <property type="entry name" value="P-loop containing nucleoside triphosphate hydrolases"/>
    <property type="match status" value="2"/>
</dbReference>
<dbReference type="GO" id="GO:0005524">
    <property type="term" value="F:ATP binding"/>
    <property type="evidence" value="ECO:0007669"/>
    <property type="project" value="InterPro"/>
</dbReference>
<dbReference type="Pfam" id="PF00176">
    <property type="entry name" value="SNF2-rel_dom"/>
    <property type="match status" value="1"/>
</dbReference>
<dbReference type="SMART" id="SM00487">
    <property type="entry name" value="DEXDc"/>
    <property type="match status" value="1"/>
</dbReference>
<dbReference type="InterPro" id="IPR014001">
    <property type="entry name" value="Helicase_ATP-bd"/>
</dbReference>
<dbReference type="GO" id="GO:0015616">
    <property type="term" value="F:DNA translocase activity"/>
    <property type="evidence" value="ECO:0007669"/>
    <property type="project" value="TreeGrafter"/>
</dbReference>
<evidence type="ECO:0000256" key="4">
    <source>
        <dbReference type="SAM" id="MobiDB-lite"/>
    </source>
</evidence>
<keyword evidence="2" id="KW-0378">Hydrolase</keyword>
<dbReference type="AlphaFoldDB" id="A0A9P5ZBQ1"/>
<dbReference type="InterPro" id="IPR000330">
    <property type="entry name" value="SNF2_N"/>
</dbReference>
<evidence type="ECO:0000313" key="8">
    <source>
        <dbReference type="Proteomes" id="UP000807469"/>
    </source>
</evidence>
<dbReference type="Gene3D" id="3.40.50.300">
    <property type="entry name" value="P-loop containing nucleotide triphosphate hydrolases"/>
    <property type="match status" value="1"/>
</dbReference>
<dbReference type="Gene3D" id="3.40.50.10810">
    <property type="entry name" value="Tandem AAA-ATPase domain"/>
    <property type="match status" value="1"/>
</dbReference>
<dbReference type="PANTHER" id="PTHR45629">
    <property type="entry name" value="SNF2/RAD54 FAMILY MEMBER"/>
    <property type="match status" value="1"/>
</dbReference>
<dbReference type="Proteomes" id="UP000807469">
    <property type="component" value="Unassembled WGS sequence"/>
</dbReference>
<sequence length="1051" mass="116801">MPSFQTLACAQKRKLAEDDSDSSSRKRLSLGVPLSGSSGLDDSPDQIWMVQWRNHQYKKHKTWDGDAVLAVTAKGEATLYNCDGTIMGTNKIAKAFPLSENKNLTFGSKDIELEREIPHAQFLSGTCFGRNGGDVGAISTKAPTFQNKFNPPSFRRSEVAVAKGFSTANKASSSSTSNNTRLVPTNTGLSEITNQFCHWAANWRKPQGKKNKTWDGDAYISLVNHKLVMISEDGKIMGTTPWKGQPLVPGLVTHIAGKEVELNVAVSMSQLPETKSTEQTMLVEDPVQDIFDIPTLEIKQKPFIPPTSFYGKAAPRCKAKGPLHDPEAPEALVMKAPTNEHVKKFNRRNLAVVPVVIDPILSRKMRPHQKEGVSFLYECVMGLRKHEGQGCILADEMGLGKTLQTITLVWTLLRQNMYAAPLPVVQKVLIVCPVSLINNWKAEFHKWLGRDRVGIVTCDKNNTAIDLFGRSKSYEVLIIGYERLRTSIDKLANIFPPIGLIICDEGHRLKSANNKTAAMFKALDTRRRIILSGTPIQNDLGEFHAMAEFCNPGLLDDYIVFRKVYETPILKSRAPDASRKEIEVGEARTEQLLSVAKSFVLRRDTSLLKNHLPPKTELIVFVSPTTLQLEMFSKILNPSKLDDLIQKSNAESLALTTILRKISNSPILLKATADSVQGKTDVLSMQQLSVEEAVNFLPEKAHIADLTLSGKLLVLSKMLRILRQNTSEKCVLVSHFTSTLNILEAFCKKMSYSYFRLDGQTPQTKRQEYVDAFNKGNQHNGFIFLLSSKAGGVGINLIGGSRLFLIDPDWNPSHDLQSMARCHRDGQKRPVFIYRLLTAGAIDEKIYQRQVTKLALSESLIGSGSANSKSDSFTRKDLRDIFRIHPDTACNTHDLLECRCEEDIALGDELGSVIEEMECQEEMPVRIGFVCASDVETESYDPAEKAYLQKKKAGLASLSEWKHINCLKPSAVDLIQDDVLRRIVETSTEEGHTPVELGTDRNRSNVLLTGTDIDGIEAATKGHSTCRFPGGTVSFLFEKHSKTSLEDSIEE</sequence>
<keyword evidence="1" id="KW-0547">Nucleotide-binding</keyword>
<organism evidence="7 8">
    <name type="scientific">Pholiota conissans</name>
    <dbReference type="NCBI Taxonomy" id="109636"/>
    <lineage>
        <taxon>Eukaryota</taxon>
        <taxon>Fungi</taxon>
        <taxon>Dikarya</taxon>
        <taxon>Basidiomycota</taxon>
        <taxon>Agaricomycotina</taxon>
        <taxon>Agaricomycetes</taxon>
        <taxon>Agaricomycetidae</taxon>
        <taxon>Agaricales</taxon>
        <taxon>Agaricineae</taxon>
        <taxon>Strophariaceae</taxon>
        <taxon>Pholiota</taxon>
    </lineage>
</organism>
<dbReference type="CDD" id="cd18004">
    <property type="entry name" value="DEXHc_RAD54"/>
    <property type="match status" value="1"/>
</dbReference>
<dbReference type="GO" id="GO:0007131">
    <property type="term" value="P:reciprocal meiotic recombination"/>
    <property type="evidence" value="ECO:0007669"/>
    <property type="project" value="TreeGrafter"/>
</dbReference>
<dbReference type="SMART" id="SM00490">
    <property type="entry name" value="HELICc"/>
    <property type="match status" value="1"/>
</dbReference>
<name>A0A9P5ZBQ1_9AGAR</name>
<feature type="domain" description="Helicase C-terminal" evidence="6">
    <location>
        <begin position="714"/>
        <end position="879"/>
    </location>
</feature>
<dbReference type="Gene3D" id="1.20.120.850">
    <property type="entry name" value="SWI2/SNF2 ATPases, N-terminal domain"/>
    <property type="match status" value="1"/>
</dbReference>
<evidence type="ECO:0000259" key="6">
    <source>
        <dbReference type="PROSITE" id="PS51194"/>
    </source>
</evidence>
<keyword evidence="3" id="KW-0067">ATP-binding</keyword>
<proteinExistence type="predicted"/>
<dbReference type="GO" id="GO:0016787">
    <property type="term" value="F:hydrolase activity"/>
    <property type="evidence" value="ECO:0007669"/>
    <property type="project" value="UniProtKB-KW"/>
</dbReference>
<dbReference type="CDD" id="cd18793">
    <property type="entry name" value="SF2_C_SNF"/>
    <property type="match status" value="1"/>
</dbReference>
<evidence type="ECO:0000256" key="3">
    <source>
        <dbReference type="ARBA" id="ARBA00022840"/>
    </source>
</evidence>
<feature type="compositionally biased region" description="Low complexity" evidence="4">
    <location>
        <begin position="29"/>
        <end position="39"/>
    </location>
</feature>
<evidence type="ECO:0000313" key="7">
    <source>
        <dbReference type="EMBL" id="KAF9484481.1"/>
    </source>
</evidence>
<comment type="caution">
    <text evidence="7">The sequence shown here is derived from an EMBL/GenBank/DDBJ whole genome shotgun (WGS) entry which is preliminary data.</text>
</comment>
<dbReference type="FunFam" id="3.40.50.10810:FF:000020">
    <property type="entry name" value="DNA repair and recombination protein RAD54B"/>
    <property type="match status" value="1"/>
</dbReference>
<reference evidence="7" key="1">
    <citation type="submission" date="2020-11" db="EMBL/GenBank/DDBJ databases">
        <authorList>
            <consortium name="DOE Joint Genome Institute"/>
            <person name="Ahrendt S."/>
            <person name="Riley R."/>
            <person name="Andreopoulos W."/>
            <person name="Labutti K."/>
            <person name="Pangilinan J."/>
            <person name="Ruiz-Duenas F.J."/>
            <person name="Barrasa J.M."/>
            <person name="Sanchez-Garcia M."/>
            <person name="Camarero S."/>
            <person name="Miyauchi S."/>
            <person name="Serrano A."/>
            <person name="Linde D."/>
            <person name="Babiker R."/>
            <person name="Drula E."/>
            <person name="Ayuso-Fernandez I."/>
            <person name="Pacheco R."/>
            <person name="Padilla G."/>
            <person name="Ferreira P."/>
            <person name="Barriuso J."/>
            <person name="Kellner H."/>
            <person name="Castanera R."/>
            <person name="Alfaro M."/>
            <person name="Ramirez L."/>
            <person name="Pisabarro A.G."/>
            <person name="Kuo A."/>
            <person name="Tritt A."/>
            <person name="Lipzen A."/>
            <person name="He G."/>
            <person name="Yan M."/>
            <person name="Ng V."/>
            <person name="Cullen D."/>
            <person name="Martin F."/>
            <person name="Rosso M.-N."/>
            <person name="Henrissat B."/>
            <person name="Hibbett D."/>
            <person name="Martinez A.T."/>
            <person name="Grigoriev I.V."/>
        </authorList>
    </citation>
    <scope>NUCLEOTIDE SEQUENCE</scope>
    <source>
        <strain evidence="7">CIRM-BRFM 674</strain>
    </source>
</reference>
<dbReference type="InterPro" id="IPR027417">
    <property type="entry name" value="P-loop_NTPase"/>
</dbReference>
<accession>A0A9P5ZBQ1</accession>
<dbReference type="InterPro" id="IPR050496">
    <property type="entry name" value="SNF2_RAD54_helicase_repair"/>
</dbReference>
<keyword evidence="8" id="KW-1185">Reference proteome</keyword>
<dbReference type="PROSITE" id="PS51194">
    <property type="entry name" value="HELICASE_CTER"/>
    <property type="match status" value="1"/>
</dbReference>
<dbReference type="InterPro" id="IPR038718">
    <property type="entry name" value="SNF2-like_sf"/>
</dbReference>
<dbReference type="GO" id="GO:0005634">
    <property type="term" value="C:nucleus"/>
    <property type="evidence" value="ECO:0007669"/>
    <property type="project" value="TreeGrafter"/>
</dbReference>
<evidence type="ECO:0000259" key="5">
    <source>
        <dbReference type="PROSITE" id="PS51192"/>
    </source>
</evidence>
<feature type="region of interest" description="Disordered" evidence="4">
    <location>
        <begin position="15"/>
        <end position="39"/>
    </location>
</feature>
<dbReference type="EMBL" id="MU155143">
    <property type="protein sequence ID" value="KAF9484481.1"/>
    <property type="molecule type" value="Genomic_DNA"/>
</dbReference>
<evidence type="ECO:0008006" key="9">
    <source>
        <dbReference type="Google" id="ProtNLM"/>
    </source>
</evidence>
<protein>
    <recommendedName>
        <fullName evidence="9">DNA repair and recombination protein RAD54B</fullName>
    </recommendedName>
</protein>
<dbReference type="InterPro" id="IPR049730">
    <property type="entry name" value="SNF2/RAD54-like_C"/>
</dbReference>
<feature type="domain" description="Helicase ATP-binding" evidence="5">
    <location>
        <begin position="382"/>
        <end position="553"/>
    </location>
</feature>
<dbReference type="PROSITE" id="PS51192">
    <property type="entry name" value="HELICASE_ATP_BIND_1"/>
    <property type="match status" value="1"/>
</dbReference>
<evidence type="ECO:0000256" key="1">
    <source>
        <dbReference type="ARBA" id="ARBA00022741"/>
    </source>
</evidence>
<dbReference type="InterPro" id="IPR001650">
    <property type="entry name" value="Helicase_C-like"/>
</dbReference>
<dbReference type="PANTHER" id="PTHR45629:SF7">
    <property type="entry name" value="DNA EXCISION REPAIR PROTEIN ERCC-6-RELATED"/>
    <property type="match status" value="1"/>
</dbReference>
<gene>
    <name evidence="7" type="ORF">BDN70DRAFT_872506</name>
</gene>
<evidence type="ECO:0000256" key="2">
    <source>
        <dbReference type="ARBA" id="ARBA00022801"/>
    </source>
</evidence>
<dbReference type="OrthoDB" id="413460at2759"/>